<feature type="transmembrane region" description="Helical" evidence="6">
    <location>
        <begin position="279"/>
        <end position="297"/>
    </location>
</feature>
<evidence type="ECO:0000256" key="3">
    <source>
        <dbReference type="ARBA" id="ARBA00022970"/>
    </source>
</evidence>
<keyword evidence="5 6" id="KW-0472">Membrane</keyword>
<reference evidence="8" key="1">
    <citation type="submission" date="2024-03" db="EMBL/GenBank/DDBJ databases">
        <title>WGS assembly of Saponaria officinalis var. Norfolk2.</title>
        <authorList>
            <person name="Jenkins J."/>
            <person name="Shu S."/>
            <person name="Grimwood J."/>
            <person name="Barry K."/>
            <person name="Goodstein D."/>
            <person name="Schmutz J."/>
            <person name="Leebens-Mack J."/>
            <person name="Osbourn A."/>
        </authorList>
    </citation>
    <scope>NUCLEOTIDE SEQUENCE [LARGE SCALE GENOMIC DNA]</scope>
    <source>
        <strain evidence="8">JIC</strain>
    </source>
</reference>
<dbReference type="GO" id="GO:0015179">
    <property type="term" value="F:L-amino acid transmembrane transporter activity"/>
    <property type="evidence" value="ECO:0007669"/>
    <property type="project" value="TreeGrafter"/>
</dbReference>
<feature type="transmembrane region" description="Helical" evidence="6">
    <location>
        <begin position="117"/>
        <end position="137"/>
    </location>
</feature>
<keyword evidence="9" id="KW-1185">Reference proteome</keyword>
<proteinExistence type="predicted"/>
<evidence type="ECO:0000313" key="9">
    <source>
        <dbReference type="Proteomes" id="UP001443914"/>
    </source>
</evidence>
<evidence type="ECO:0000313" key="8">
    <source>
        <dbReference type="EMBL" id="KAK9742557.1"/>
    </source>
</evidence>
<evidence type="ECO:0000256" key="5">
    <source>
        <dbReference type="ARBA" id="ARBA00023136"/>
    </source>
</evidence>
<feature type="transmembrane region" description="Helical" evidence="6">
    <location>
        <begin position="365"/>
        <end position="384"/>
    </location>
</feature>
<keyword evidence="3" id="KW-0029">Amino-acid transport</keyword>
<keyword evidence="4 6" id="KW-1133">Transmembrane helix</keyword>
<dbReference type="GO" id="GO:0031090">
    <property type="term" value="C:organelle membrane"/>
    <property type="evidence" value="ECO:0007669"/>
    <property type="project" value="UniProtKB-ARBA"/>
</dbReference>
<name>A0AAW1MBM0_SAPOF</name>
<evidence type="ECO:0000256" key="4">
    <source>
        <dbReference type="ARBA" id="ARBA00022989"/>
    </source>
</evidence>
<dbReference type="PANTHER" id="PTHR22950:SF553">
    <property type="entry name" value="AMINO ACID TRANSPORTER AVT6A-LIKE"/>
    <property type="match status" value="1"/>
</dbReference>
<feature type="transmembrane region" description="Helical" evidence="6">
    <location>
        <begin position="165"/>
        <end position="186"/>
    </location>
</feature>
<comment type="subcellular location">
    <subcellularLocation>
        <location evidence="1">Membrane</location>
        <topology evidence="1">Multi-pass membrane protein</topology>
    </subcellularLocation>
</comment>
<evidence type="ECO:0000259" key="7">
    <source>
        <dbReference type="Pfam" id="PF01490"/>
    </source>
</evidence>
<dbReference type="Proteomes" id="UP001443914">
    <property type="component" value="Unassembled WGS sequence"/>
</dbReference>
<feature type="transmembrane region" description="Helical" evidence="6">
    <location>
        <begin position="42"/>
        <end position="61"/>
    </location>
</feature>
<feature type="transmembrane region" description="Helical" evidence="6">
    <location>
        <begin position="390"/>
        <end position="413"/>
    </location>
</feature>
<keyword evidence="2 6" id="KW-0812">Transmembrane</keyword>
<keyword evidence="3" id="KW-0813">Transport</keyword>
<accession>A0AAW1MBM0</accession>
<organism evidence="8 9">
    <name type="scientific">Saponaria officinalis</name>
    <name type="common">Common soapwort</name>
    <name type="synonym">Lychnis saponaria</name>
    <dbReference type="NCBI Taxonomy" id="3572"/>
    <lineage>
        <taxon>Eukaryota</taxon>
        <taxon>Viridiplantae</taxon>
        <taxon>Streptophyta</taxon>
        <taxon>Embryophyta</taxon>
        <taxon>Tracheophyta</taxon>
        <taxon>Spermatophyta</taxon>
        <taxon>Magnoliopsida</taxon>
        <taxon>eudicotyledons</taxon>
        <taxon>Gunneridae</taxon>
        <taxon>Pentapetalae</taxon>
        <taxon>Caryophyllales</taxon>
        <taxon>Caryophyllaceae</taxon>
        <taxon>Caryophylleae</taxon>
        <taxon>Saponaria</taxon>
    </lineage>
</organism>
<evidence type="ECO:0000256" key="1">
    <source>
        <dbReference type="ARBA" id="ARBA00004141"/>
    </source>
</evidence>
<comment type="caution">
    <text evidence="8">The sequence shown here is derived from an EMBL/GenBank/DDBJ whole genome shotgun (WGS) entry which is preliminary data.</text>
</comment>
<protein>
    <recommendedName>
        <fullName evidence="7">Amino acid transporter transmembrane domain-containing protein</fullName>
    </recommendedName>
</protein>
<dbReference type="InterPro" id="IPR013057">
    <property type="entry name" value="AA_transpt_TM"/>
</dbReference>
<dbReference type="AlphaFoldDB" id="A0AAW1MBM0"/>
<feature type="domain" description="Amino acid transporter transmembrane" evidence="7">
    <location>
        <begin position="40"/>
        <end position="442"/>
    </location>
</feature>
<feature type="transmembrane region" description="Helical" evidence="6">
    <location>
        <begin position="238"/>
        <end position="258"/>
    </location>
</feature>
<feature type="transmembrane region" description="Helical" evidence="6">
    <location>
        <begin position="317"/>
        <end position="344"/>
    </location>
</feature>
<sequence length="450" mass="49401">MDVESQRRLRDSVAEEEKKERVPLLQNASILLTKQDVKASSYISGVFNLTCSMIGAGIMGLPAAVKVLGIVPGVLMIFVSGVLTKYSIEILLRFSDCGRAYTYGQLMGDAFGRIGEVLLQICVIINNIGSTIIYLIIIGDVLCESSSNGIRHPGILEEWFGEQWWTGRTFVLIFLISSVFIPTTWVKRLESLKYTSGIAVGFTLYFILIIMGVTSYKLAVGTIQPPALFPTMDSLGSFLNLFSAIPVLVCAFVCHFNVHAIQHELKDPSQMTGVVKSSISLCSMIYLITGLFGFLIFGDSTASDILSNFDSDLGVPYSALVNTMVRLSYIAYIILVFPVVFYALRLNFDGLVFNKAIPLDSDDQRFALTTLGLLFVILFGAVSISSIWIAFQFIGATVGALILFIFPASIVLRDRPKIATKEDRLLAWALIIIAVLLDVVAIYTNVVSLL</sequence>
<feature type="transmembrane region" description="Helical" evidence="6">
    <location>
        <begin position="198"/>
        <end position="218"/>
    </location>
</feature>
<feature type="transmembrane region" description="Helical" evidence="6">
    <location>
        <begin position="425"/>
        <end position="444"/>
    </location>
</feature>
<dbReference type="Pfam" id="PF01490">
    <property type="entry name" value="Aa_trans"/>
    <property type="match status" value="1"/>
</dbReference>
<gene>
    <name evidence="8" type="ORF">RND81_03G181800</name>
</gene>
<dbReference type="PANTHER" id="PTHR22950">
    <property type="entry name" value="AMINO ACID TRANSPORTER"/>
    <property type="match status" value="1"/>
</dbReference>
<evidence type="ECO:0000256" key="2">
    <source>
        <dbReference type="ARBA" id="ARBA00022692"/>
    </source>
</evidence>
<feature type="transmembrane region" description="Helical" evidence="6">
    <location>
        <begin position="67"/>
        <end position="84"/>
    </location>
</feature>
<dbReference type="EMBL" id="JBDFQZ010000003">
    <property type="protein sequence ID" value="KAK9742557.1"/>
    <property type="molecule type" value="Genomic_DNA"/>
</dbReference>
<evidence type="ECO:0000256" key="6">
    <source>
        <dbReference type="SAM" id="Phobius"/>
    </source>
</evidence>